<dbReference type="Proteomes" id="UP001153954">
    <property type="component" value="Unassembled WGS sequence"/>
</dbReference>
<reference evidence="2" key="1">
    <citation type="submission" date="2022-03" db="EMBL/GenBank/DDBJ databases">
        <authorList>
            <person name="Tunstrom K."/>
        </authorList>
    </citation>
    <scope>NUCLEOTIDE SEQUENCE</scope>
</reference>
<keyword evidence="3" id="KW-1185">Reference proteome</keyword>
<protein>
    <submittedName>
        <fullName evidence="2">Uncharacterized protein</fullName>
    </submittedName>
</protein>
<organism evidence="2 3">
    <name type="scientific">Euphydryas editha</name>
    <name type="common">Edith's checkerspot</name>
    <dbReference type="NCBI Taxonomy" id="104508"/>
    <lineage>
        <taxon>Eukaryota</taxon>
        <taxon>Metazoa</taxon>
        <taxon>Ecdysozoa</taxon>
        <taxon>Arthropoda</taxon>
        <taxon>Hexapoda</taxon>
        <taxon>Insecta</taxon>
        <taxon>Pterygota</taxon>
        <taxon>Neoptera</taxon>
        <taxon>Endopterygota</taxon>
        <taxon>Lepidoptera</taxon>
        <taxon>Glossata</taxon>
        <taxon>Ditrysia</taxon>
        <taxon>Papilionoidea</taxon>
        <taxon>Nymphalidae</taxon>
        <taxon>Nymphalinae</taxon>
        <taxon>Euphydryas</taxon>
    </lineage>
</organism>
<name>A0AAU9U2V8_EUPED</name>
<comment type="caution">
    <text evidence="2">The sequence shown here is derived from an EMBL/GenBank/DDBJ whole genome shotgun (WGS) entry which is preliminary data.</text>
</comment>
<accession>A0AAU9U2V8</accession>
<gene>
    <name evidence="2" type="ORF">EEDITHA_LOCUS7868</name>
</gene>
<evidence type="ECO:0000256" key="1">
    <source>
        <dbReference type="SAM" id="MobiDB-lite"/>
    </source>
</evidence>
<evidence type="ECO:0000313" key="3">
    <source>
        <dbReference type="Proteomes" id="UP001153954"/>
    </source>
</evidence>
<feature type="compositionally biased region" description="Basic and acidic residues" evidence="1">
    <location>
        <begin position="49"/>
        <end position="70"/>
    </location>
</feature>
<dbReference type="AlphaFoldDB" id="A0AAU9U2V8"/>
<evidence type="ECO:0000313" key="2">
    <source>
        <dbReference type="EMBL" id="CAH2092070.1"/>
    </source>
</evidence>
<feature type="region of interest" description="Disordered" evidence="1">
    <location>
        <begin position="46"/>
        <end position="74"/>
    </location>
</feature>
<dbReference type="EMBL" id="CAKOGL010000011">
    <property type="protein sequence ID" value="CAH2092070.1"/>
    <property type="molecule type" value="Genomic_DNA"/>
</dbReference>
<proteinExistence type="predicted"/>
<sequence length="84" mass="9343">MAKASKIHEVIVYEDSGKYLGYLKAQIQSISATKWPTLEETMLSGSERLQVKAEAPKTEPESSSSRDERSCSQPRLMAIAKVIQ</sequence>